<feature type="region of interest" description="Disordered" evidence="2">
    <location>
        <begin position="482"/>
        <end position="544"/>
    </location>
</feature>
<sequence>MKARTAAYNQGYALYSDPESDNEPESTEEDQVKKNHLYQCVLAAGYEPEEKGICLGLSLLVIQSILAGNFTDFQKKLGFILSSRPATLGMEIKNARKRKKTAEISSLTADELYLLEIDSLLMGIAIHSKPEAFPHLFETGAQTVTQNAKRTFPLTQPKSIGQLFDSGGIVINYGPGLMDLKEYFTTLRQAASDQAIAIVLANRDHAIAIGYHPEKKLWTITDSEKLPTREVENELMMAGELLSAFQAFSEPACYTYISNVYLDSPGPETVALLQAWKRSQHEKLARKFSFYSEQDKIYLLHLAAEGDVETVKLLLAKGVSADCILSGTTPLFIASSHDQPEIVSALLAAKANPNMGYEDGLSPLIIASENGCIEVVRLLLEHGAEATDACEDGSFPLLVAIECENSSIISLLVSRSCSEDYTQEEAGMINDALKKTRNDFLRQEVTKFMQTKQDTLPAPAPCSFASTSVSLPYIPPQLQFMPPPLVSTSTGKLRSPQEKPEKKRKHSPDGNECRHFKKHKPSLESGAADAKTNPEQNHLKKPQD</sequence>
<keyword evidence="4" id="KW-1185">Reference proteome</keyword>
<dbReference type="Proteomes" id="UP000324194">
    <property type="component" value="Chromosome 1"/>
</dbReference>
<keyword evidence="1" id="KW-0040">ANK repeat</keyword>
<dbReference type="InterPro" id="IPR051616">
    <property type="entry name" value="Cul2-RING_E3_ligase_SR"/>
</dbReference>
<proteinExistence type="predicted"/>
<feature type="region of interest" description="Disordered" evidence="2">
    <location>
        <begin position="1"/>
        <end position="30"/>
    </location>
</feature>
<dbReference type="SMART" id="SM00248">
    <property type="entry name" value="ANK"/>
    <property type="match status" value="4"/>
</dbReference>
<organism evidence="3 4">
    <name type="scientific">Aquicella siphonis</name>
    <dbReference type="NCBI Taxonomy" id="254247"/>
    <lineage>
        <taxon>Bacteria</taxon>
        <taxon>Pseudomonadati</taxon>
        <taxon>Pseudomonadota</taxon>
        <taxon>Gammaproteobacteria</taxon>
        <taxon>Legionellales</taxon>
        <taxon>Coxiellaceae</taxon>
        <taxon>Aquicella</taxon>
    </lineage>
</organism>
<dbReference type="KEGG" id="asip:AQUSIP_11300"/>
<evidence type="ECO:0000256" key="1">
    <source>
        <dbReference type="PROSITE-ProRule" id="PRU00023"/>
    </source>
</evidence>
<name>A0A5E4PHI5_9COXI</name>
<dbReference type="OrthoDB" id="5639026at2"/>
<dbReference type="AlphaFoldDB" id="A0A5E4PHI5"/>
<dbReference type="InterPro" id="IPR002110">
    <property type="entry name" value="Ankyrin_rpt"/>
</dbReference>
<dbReference type="PANTHER" id="PTHR46224:SF64">
    <property type="entry name" value="IQ MOTIF AND ANKYRIN REPEAT DOMAIN-CONTAINING PROTEIN 1"/>
    <property type="match status" value="1"/>
</dbReference>
<evidence type="ECO:0000313" key="3">
    <source>
        <dbReference type="EMBL" id="VVC75833.1"/>
    </source>
</evidence>
<gene>
    <name evidence="3" type="ORF">AQUSIP_11300</name>
</gene>
<feature type="compositionally biased region" description="Acidic residues" evidence="2">
    <location>
        <begin position="18"/>
        <end position="29"/>
    </location>
</feature>
<protein>
    <submittedName>
        <fullName evidence="3">Uncharacterized protein</fullName>
    </submittedName>
</protein>
<evidence type="ECO:0000313" key="4">
    <source>
        <dbReference type="Proteomes" id="UP000324194"/>
    </source>
</evidence>
<reference evidence="3 4" key="1">
    <citation type="submission" date="2019-08" db="EMBL/GenBank/DDBJ databases">
        <authorList>
            <person name="Guy L."/>
        </authorList>
    </citation>
    <scope>NUCLEOTIDE SEQUENCE [LARGE SCALE GENOMIC DNA]</scope>
    <source>
        <strain evidence="3 4">SGT-108</strain>
    </source>
</reference>
<dbReference type="PANTHER" id="PTHR46224">
    <property type="entry name" value="ANKYRIN REPEAT FAMILY PROTEIN"/>
    <property type="match status" value="1"/>
</dbReference>
<dbReference type="Pfam" id="PF00023">
    <property type="entry name" value="Ank"/>
    <property type="match status" value="1"/>
</dbReference>
<accession>A0A5E4PHI5</accession>
<feature type="compositionally biased region" description="Basic and acidic residues" evidence="2">
    <location>
        <begin position="495"/>
        <end position="514"/>
    </location>
</feature>
<feature type="repeat" description="ANK" evidence="1">
    <location>
        <begin position="326"/>
        <end position="358"/>
    </location>
</feature>
<dbReference type="PROSITE" id="PS50297">
    <property type="entry name" value="ANK_REP_REGION"/>
    <property type="match status" value="2"/>
</dbReference>
<dbReference type="SUPFAM" id="SSF48403">
    <property type="entry name" value="Ankyrin repeat"/>
    <property type="match status" value="1"/>
</dbReference>
<evidence type="ECO:0000256" key="2">
    <source>
        <dbReference type="SAM" id="MobiDB-lite"/>
    </source>
</evidence>
<dbReference type="EMBL" id="LR699119">
    <property type="protein sequence ID" value="VVC75833.1"/>
    <property type="molecule type" value="Genomic_DNA"/>
</dbReference>
<feature type="repeat" description="ANK" evidence="1">
    <location>
        <begin position="359"/>
        <end position="391"/>
    </location>
</feature>
<dbReference type="PROSITE" id="PS50088">
    <property type="entry name" value="ANK_REPEAT"/>
    <property type="match status" value="2"/>
</dbReference>
<dbReference type="Gene3D" id="1.25.40.20">
    <property type="entry name" value="Ankyrin repeat-containing domain"/>
    <property type="match status" value="1"/>
</dbReference>
<dbReference type="InterPro" id="IPR036770">
    <property type="entry name" value="Ankyrin_rpt-contain_sf"/>
</dbReference>
<dbReference type="Pfam" id="PF12796">
    <property type="entry name" value="Ank_2"/>
    <property type="match status" value="1"/>
</dbReference>
<dbReference type="RefSeq" id="WP_148339106.1">
    <property type="nucleotide sequence ID" value="NZ_LR699119.1"/>
</dbReference>